<dbReference type="PANTHER" id="PTHR30136">
    <property type="entry name" value="HELIX-TURN-HELIX TRANSCRIPTIONAL REGULATOR, ICLR FAMILY"/>
    <property type="match status" value="1"/>
</dbReference>
<accession>A0A0Q3SWH1</accession>
<evidence type="ECO:0000313" key="7">
    <source>
        <dbReference type="EMBL" id="SKB45119.1"/>
    </source>
</evidence>
<evidence type="ECO:0000259" key="4">
    <source>
        <dbReference type="PROSITE" id="PS51077"/>
    </source>
</evidence>
<keyword evidence="1" id="KW-0805">Transcription regulation</keyword>
<name>A0A0Q3SWH1_9HYPH</name>
<dbReference type="SUPFAM" id="SSF55781">
    <property type="entry name" value="GAF domain-like"/>
    <property type="match status" value="1"/>
</dbReference>
<dbReference type="SMART" id="SM00346">
    <property type="entry name" value="HTH_ICLR"/>
    <property type="match status" value="1"/>
</dbReference>
<dbReference type="GO" id="GO:0045892">
    <property type="term" value="P:negative regulation of DNA-templated transcription"/>
    <property type="evidence" value="ECO:0007669"/>
    <property type="project" value="TreeGrafter"/>
</dbReference>
<gene>
    <name evidence="6" type="ORF">ARD30_17090</name>
    <name evidence="7" type="ORF">SAMN05660750_00741</name>
</gene>
<dbReference type="Gene3D" id="3.30.450.40">
    <property type="match status" value="1"/>
</dbReference>
<dbReference type="RefSeq" id="WP_055729118.1">
    <property type="nucleotide sequence ID" value="NZ_FUYX01000002.1"/>
</dbReference>
<dbReference type="PANTHER" id="PTHR30136:SF24">
    <property type="entry name" value="HTH-TYPE TRANSCRIPTIONAL REPRESSOR ALLR"/>
    <property type="match status" value="1"/>
</dbReference>
<reference evidence="7 9" key="2">
    <citation type="submission" date="2017-02" db="EMBL/GenBank/DDBJ databases">
        <authorList>
            <person name="Peterson S.W."/>
        </authorList>
    </citation>
    <scope>NUCLEOTIDE SEQUENCE [LARGE SCALE GENOMIC DNA]</scope>
    <source>
        <strain evidence="7 9">DSM 9653</strain>
    </source>
</reference>
<dbReference type="EMBL" id="LMAR01000046">
    <property type="protein sequence ID" value="KQK29674.1"/>
    <property type="molecule type" value="Genomic_DNA"/>
</dbReference>
<dbReference type="PROSITE" id="PS51077">
    <property type="entry name" value="HTH_ICLR"/>
    <property type="match status" value="1"/>
</dbReference>
<dbReference type="Pfam" id="PF01614">
    <property type="entry name" value="IclR_C"/>
    <property type="match status" value="1"/>
</dbReference>
<keyword evidence="2" id="KW-0238">DNA-binding</keyword>
<dbReference type="Pfam" id="PF09339">
    <property type="entry name" value="HTH_IclR"/>
    <property type="match status" value="1"/>
</dbReference>
<feature type="domain" description="IclR-ED" evidence="5">
    <location>
        <begin position="66"/>
        <end position="248"/>
    </location>
</feature>
<dbReference type="Gene3D" id="1.10.10.10">
    <property type="entry name" value="Winged helix-like DNA-binding domain superfamily/Winged helix DNA-binding domain"/>
    <property type="match status" value="1"/>
</dbReference>
<dbReference type="GO" id="GO:0003700">
    <property type="term" value="F:DNA-binding transcription factor activity"/>
    <property type="evidence" value="ECO:0007669"/>
    <property type="project" value="TreeGrafter"/>
</dbReference>
<dbReference type="Proteomes" id="UP000190130">
    <property type="component" value="Unassembled WGS sequence"/>
</dbReference>
<keyword evidence="3" id="KW-0804">Transcription</keyword>
<protein>
    <submittedName>
        <fullName evidence="6">IclR family transcriptional regulator</fullName>
    </submittedName>
    <submittedName>
        <fullName evidence="7">Transcriptional regulator, IclR family</fullName>
    </submittedName>
</protein>
<proteinExistence type="predicted"/>
<dbReference type="InterPro" id="IPR036388">
    <property type="entry name" value="WH-like_DNA-bd_sf"/>
</dbReference>
<dbReference type="EMBL" id="FUYX01000002">
    <property type="protein sequence ID" value="SKB45119.1"/>
    <property type="molecule type" value="Genomic_DNA"/>
</dbReference>
<evidence type="ECO:0000313" key="9">
    <source>
        <dbReference type="Proteomes" id="UP000190130"/>
    </source>
</evidence>
<dbReference type="Proteomes" id="UP000051562">
    <property type="component" value="Unassembled WGS sequence"/>
</dbReference>
<dbReference type="GO" id="GO:0003677">
    <property type="term" value="F:DNA binding"/>
    <property type="evidence" value="ECO:0007669"/>
    <property type="project" value="UniProtKB-KW"/>
</dbReference>
<evidence type="ECO:0000256" key="3">
    <source>
        <dbReference type="ARBA" id="ARBA00023163"/>
    </source>
</evidence>
<evidence type="ECO:0000256" key="1">
    <source>
        <dbReference type="ARBA" id="ARBA00023015"/>
    </source>
</evidence>
<dbReference type="InterPro" id="IPR029016">
    <property type="entry name" value="GAF-like_dom_sf"/>
</dbReference>
<dbReference type="STRING" id="53254.SAMN05660750_00741"/>
<dbReference type="PROSITE" id="PS51078">
    <property type="entry name" value="ICLR_ED"/>
    <property type="match status" value="1"/>
</dbReference>
<organism evidence="6 8">
    <name type="scientific">Bosea thiooxidans</name>
    <dbReference type="NCBI Taxonomy" id="53254"/>
    <lineage>
        <taxon>Bacteria</taxon>
        <taxon>Pseudomonadati</taxon>
        <taxon>Pseudomonadota</taxon>
        <taxon>Alphaproteobacteria</taxon>
        <taxon>Hyphomicrobiales</taxon>
        <taxon>Boseaceae</taxon>
        <taxon>Bosea</taxon>
    </lineage>
</organism>
<dbReference type="InterPro" id="IPR014757">
    <property type="entry name" value="Tscrpt_reg_IclR_C"/>
</dbReference>
<evidence type="ECO:0000259" key="5">
    <source>
        <dbReference type="PROSITE" id="PS51078"/>
    </source>
</evidence>
<evidence type="ECO:0000256" key="2">
    <source>
        <dbReference type="ARBA" id="ARBA00023125"/>
    </source>
</evidence>
<dbReference type="SUPFAM" id="SSF46785">
    <property type="entry name" value="Winged helix' DNA-binding domain"/>
    <property type="match status" value="1"/>
</dbReference>
<dbReference type="AlphaFoldDB" id="A0A0Q3SWH1"/>
<dbReference type="InterPro" id="IPR036390">
    <property type="entry name" value="WH_DNA-bd_sf"/>
</dbReference>
<dbReference type="OrthoDB" id="6057486at2"/>
<reference evidence="6 8" key="1">
    <citation type="submission" date="2015-10" db="EMBL/GenBank/DDBJ databases">
        <title>Draft genome of Bosea thiooxidans.</title>
        <authorList>
            <person name="Wang X."/>
        </authorList>
    </citation>
    <scope>NUCLEOTIDE SEQUENCE [LARGE SCALE GENOMIC DNA]</scope>
    <source>
        <strain evidence="6 8">CGMCC 9174</strain>
    </source>
</reference>
<evidence type="ECO:0000313" key="6">
    <source>
        <dbReference type="EMBL" id="KQK29674.1"/>
    </source>
</evidence>
<evidence type="ECO:0000313" key="8">
    <source>
        <dbReference type="Proteomes" id="UP000051562"/>
    </source>
</evidence>
<dbReference type="InterPro" id="IPR050707">
    <property type="entry name" value="HTH_MetabolicPath_Reg"/>
</dbReference>
<sequence length="252" mass="27867">MDKAFTKGLRLLEVLARSDKPRGITDLAKELEFTKSNVHRLLATLQAQGFVRQMPPPSSTYELTLKIWELGSKVVRRLDLVSIARPAMEKLAQATGETVHLSVLDDTDVVYVDKIESKHQIRAHTSVGMRAPAFAMATGKAMLAHEPDEALDRFRPLFKRYTATTRVTPEELMADIRQIRQQGYATVLQGEWRDGIAACACAILGQAGEVAGAIGISGPDSRLKRKELKQFSEDVREAARSISAALGHLPRH</sequence>
<keyword evidence="8" id="KW-1185">Reference proteome</keyword>
<dbReference type="FunFam" id="1.10.10.10:FF:000056">
    <property type="entry name" value="IclR family transcriptional regulator"/>
    <property type="match status" value="1"/>
</dbReference>
<dbReference type="InterPro" id="IPR005471">
    <property type="entry name" value="Tscrpt_reg_IclR_N"/>
</dbReference>
<feature type="domain" description="HTH iclR-type" evidence="4">
    <location>
        <begin position="2"/>
        <end position="65"/>
    </location>
</feature>